<gene>
    <name evidence="2" type="ORF">JF50_14995</name>
    <name evidence="3" type="ORF">JF50_19585</name>
</gene>
<evidence type="ECO:0000313" key="3">
    <source>
        <dbReference type="EMBL" id="KID56414.1"/>
    </source>
</evidence>
<comment type="caution">
    <text evidence="2">The sequence shown here is derived from an EMBL/GenBank/DDBJ whole genome shotgun (WGS) entry which is preliminary data.</text>
</comment>
<dbReference type="EMBL" id="JWIC01000007">
    <property type="protein sequence ID" value="KID56414.1"/>
    <property type="molecule type" value="Genomic_DNA"/>
</dbReference>
<keyword evidence="1" id="KW-1133">Transmembrane helix</keyword>
<proteinExistence type="predicted"/>
<keyword evidence="1" id="KW-0812">Transmembrane</keyword>
<dbReference type="EMBL" id="JWIC01000007">
    <property type="protein sequence ID" value="KID55689.1"/>
    <property type="molecule type" value="Genomic_DNA"/>
</dbReference>
<dbReference type="AlphaFoldDB" id="A0A0C1MFT6"/>
<organism evidence="2 4">
    <name type="scientific">Pseudoalteromonas luteoviolacea</name>
    <dbReference type="NCBI Taxonomy" id="43657"/>
    <lineage>
        <taxon>Bacteria</taxon>
        <taxon>Pseudomonadati</taxon>
        <taxon>Pseudomonadota</taxon>
        <taxon>Gammaproteobacteria</taxon>
        <taxon>Alteromonadales</taxon>
        <taxon>Pseudoalteromonadaceae</taxon>
        <taxon>Pseudoalteromonas</taxon>
    </lineage>
</organism>
<evidence type="ECO:0000313" key="2">
    <source>
        <dbReference type="EMBL" id="KID55689.1"/>
    </source>
</evidence>
<protein>
    <submittedName>
        <fullName evidence="2">Uncharacterized protein</fullName>
    </submittedName>
</protein>
<feature type="transmembrane region" description="Helical" evidence="1">
    <location>
        <begin position="66"/>
        <end position="88"/>
    </location>
</feature>
<dbReference type="Proteomes" id="UP000031327">
    <property type="component" value="Unassembled WGS sequence"/>
</dbReference>
<evidence type="ECO:0000256" key="1">
    <source>
        <dbReference type="SAM" id="Phobius"/>
    </source>
</evidence>
<reference evidence="2 4" key="1">
    <citation type="submission" date="2014-12" db="EMBL/GenBank/DDBJ databases">
        <title>Draft Genome Sequence of Pseudoalteromonas luteoviolacea HI1.</title>
        <authorList>
            <person name="Asahina A.Y."/>
            <person name="Hadfield M.G."/>
        </authorList>
    </citation>
    <scope>NUCLEOTIDE SEQUENCE [LARGE SCALE GENOMIC DNA]</scope>
    <source>
        <strain evidence="2 4">HI1</strain>
    </source>
</reference>
<keyword evidence="1" id="KW-0472">Membrane</keyword>
<sequence length="91" mass="10495">MCSAPRARVSKGKVVDYQDAMNQNLSPKKRSEFAKKANAAYEKRHPNEEYKMAYKNEKKNQKTKSLVHKIEIILVLIVFIAIAVRVIFLSE</sequence>
<evidence type="ECO:0000313" key="4">
    <source>
        <dbReference type="Proteomes" id="UP000031327"/>
    </source>
</evidence>
<accession>A0A0C1MFT6</accession>
<name>A0A0C1MFT6_9GAMM</name>